<feature type="compositionally biased region" description="Low complexity" evidence="1">
    <location>
        <begin position="491"/>
        <end position="504"/>
    </location>
</feature>
<feature type="compositionally biased region" description="Low complexity" evidence="1">
    <location>
        <begin position="354"/>
        <end position="390"/>
    </location>
</feature>
<dbReference type="AlphaFoldDB" id="A0AAV5GJ56"/>
<feature type="compositionally biased region" description="Polar residues" evidence="1">
    <location>
        <begin position="328"/>
        <end position="339"/>
    </location>
</feature>
<feature type="compositionally biased region" description="Low complexity" evidence="1">
    <location>
        <begin position="453"/>
        <end position="467"/>
    </location>
</feature>
<feature type="compositionally biased region" description="Polar residues" evidence="1">
    <location>
        <begin position="28"/>
        <end position="55"/>
    </location>
</feature>
<reference evidence="2 3" key="1">
    <citation type="submission" date="2021-12" db="EMBL/GenBank/DDBJ databases">
        <title>High titer production of polyol ester of fatty acids by Rhodotorula paludigena BS15 towards product separation-free biomass refinery.</title>
        <authorList>
            <person name="Mano J."/>
            <person name="Ono H."/>
            <person name="Tanaka T."/>
            <person name="Naito K."/>
            <person name="Sushida H."/>
            <person name="Ike M."/>
            <person name="Tokuyasu K."/>
            <person name="Kitaoka M."/>
        </authorList>
    </citation>
    <scope>NUCLEOTIDE SEQUENCE [LARGE SCALE GENOMIC DNA]</scope>
    <source>
        <strain evidence="2 3">BS15</strain>
    </source>
</reference>
<feature type="compositionally biased region" description="Basic and acidic residues" evidence="1">
    <location>
        <begin position="521"/>
        <end position="532"/>
    </location>
</feature>
<name>A0AAV5GJ56_9BASI</name>
<dbReference type="EMBL" id="BQKY01000005">
    <property type="protein sequence ID" value="GJN89909.1"/>
    <property type="molecule type" value="Genomic_DNA"/>
</dbReference>
<organism evidence="2 3">
    <name type="scientific">Rhodotorula paludigena</name>
    <dbReference type="NCBI Taxonomy" id="86838"/>
    <lineage>
        <taxon>Eukaryota</taxon>
        <taxon>Fungi</taxon>
        <taxon>Dikarya</taxon>
        <taxon>Basidiomycota</taxon>
        <taxon>Pucciniomycotina</taxon>
        <taxon>Microbotryomycetes</taxon>
        <taxon>Sporidiobolales</taxon>
        <taxon>Sporidiobolaceae</taxon>
        <taxon>Rhodotorula</taxon>
    </lineage>
</organism>
<proteinExistence type="predicted"/>
<feature type="compositionally biased region" description="Gly residues" evidence="1">
    <location>
        <begin position="293"/>
        <end position="306"/>
    </location>
</feature>
<feature type="compositionally biased region" description="Low complexity" evidence="1">
    <location>
        <begin position="222"/>
        <end position="238"/>
    </location>
</feature>
<feature type="region of interest" description="Disordered" evidence="1">
    <location>
        <begin position="217"/>
        <end position="254"/>
    </location>
</feature>
<feature type="region of interest" description="Disordered" evidence="1">
    <location>
        <begin position="98"/>
        <end position="165"/>
    </location>
</feature>
<gene>
    <name evidence="2" type="ORF">Rhopal_002898-T1</name>
</gene>
<feature type="compositionally biased region" description="Polar residues" evidence="1">
    <location>
        <begin position="430"/>
        <end position="439"/>
    </location>
</feature>
<feature type="region of interest" description="Disordered" evidence="1">
    <location>
        <begin position="552"/>
        <end position="582"/>
    </location>
</feature>
<comment type="caution">
    <text evidence="2">The sequence shown here is derived from an EMBL/GenBank/DDBJ whole genome shotgun (WGS) entry which is preliminary data.</text>
</comment>
<evidence type="ECO:0000256" key="1">
    <source>
        <dbReference type="SAM" id="MobiDB-lite"/>
    </source>
</evidence>
<dbReference type="Proteomes" id="UP001342314">
    <property type="component" value="Unassembled WGS sequence"/>
</dbReference>
<feature type="compositionally biased region" description="Basic and acidic residues" evidence="1">
    <location>
        <begin position="567"/>
        <end position="582"/>
    </location>
</feature>
<feature type="compositionally biased region" description="Low complexity" evidence="1">
    <location>
        <begin position="99"/>
        <end position="121"/>
    </location>
</feature>
<evidence type="ECO:0000313" key="2">
    <source>
        <dbReference type="EMBL" id="GJN89909.1"/>
    </source>
</evidence>
<sequence>MQRQRRLSLTTPSASVVGGPARPPSPSLHRSTTTTSLATVRPPSSASSLHRTPSSHLLTSLVHPSSATTAVCTTLAPEAAVIRSPTSPTVGISATALVRSSSRLGRSSSSTAAARSSSQARELPTRPIPISPTSPSTSHARRESALAAAIRHNDPSALRAERRRAEVVDSRLMHSRFGGVDEEALVVEASSDSDSGESFEVGADDTGAAGLLAASRVARAPSSTRAGSGGLRSSSALAPQAPVQPRYSSGRRLSSLATYEGLPVPPALRGASAGAPEPELNYSLDALRSGAAAGEGGAGVRRGSSGGRRMSSSSAIRPPSPVPEGFRTSISPLTRSTLVSASIAAPPRRPSSPGPGMMGSSVRRGSSPARPVPSGVVGAASPALSSAGAFGTVGSVRRAPSPARGAASGGNALASSASPGLRPARPASPSRGTAESASSPRVVRGFDPPGRAPSPARGAASLGAPALVRRGSFSASTTSPRSQHARSHSHSTPATLAAPSAAPPHGDTRFGASPATRPRSHLADSHADERLEVQASRDFAVIDDYYLSRRRARGDEQRVGGGGGRGEVGRSEARENRREAEERLRKGYDLIESARVMVPGRWM</sequence>
<feature type="compositionally biased region" description="Basic and acidic residues" evidence="1">
    <location>
        <begin position="151"/>
        <end position="165"/>
    </location>
</feature>
<accession>A0AAV5GJ56</accession>
<protein>
    <submittedName>
        <fullName evidence="2">Uncharacterized protein</fullName>
    </submittedName>
</protein>
<feature type="region of interest" description="Disordered" evidence="1">
    <location>
        <begin position="292"/>
        <end position="534"/>
    </location>
</feature>
<feature type="compositionally biased region" description="Low complexity" evidence="1">
    <location>
        <begin position="397"/>
        <end position="420"/>
    </location>
</feature>
<evidence type="ECO:0000313" key="3">
    <source>
        <dbReference type="Proteomes" id="UP001342314"/>
    </source>
</evidence>
<keyword evidence="3" id="KW-1185">Reference proteome</keyword>
<feature type="compositionally biased region" description="Polar residues" evidence="1">
    <location>
        <begin position="473"/>
        <end position="482"/>
    </location>
</feature>
<feature type="region of interest" description="Disordered" evidence="1">
    <location>
        <begin position="1"/>
        <end position="55"/>
    </location>
</feature>